<reference evidence="1" key="1">
    <citation type="submission" date="2020-11" db="EMBL/GenBank/DDBJ databases">
        <authorList>
            <person name="Tran Van P."/>
        </authorList>
    </citation>
    <scope>NUCLEOTIDE SEQUENCE</scope>
</reference>
<gene>
    <name evidence="1" type="ORF">TCMB3V08_LOCUS7551</name>
</gene>
<accession>A0A7R9P9B7</accession>
<sequence length="141" mass="15681">MLSQTAEDREIEVRISVGGSEPTFAWREGGKPFREKPLIVHPTEIRTSISPSSAVELNTTSALANYATEVGHTLHNSDFPTNDAAVPLLFAFSSVEHSTTPIAHDSEPSNIHFLFLTPPPQPPSPKKFRFFHPLSRWILIH</sequence>
<proteinExistence type="predicted"/>
<name>A0A7R9P9B7_TIMCA</name>
<protein>
    <submittedName>
        <fullName evidence="1">(California timema) hypothetical protein</fullName>
    </submittedName>
</protein>
<dbReference type="EMBL" id="OE182789">
    <property type="protein sequence ID" value="CAD7574948.1"/>
    <property type="molecule type" value="Genomic_DNA"/>
</dbReference>
<organism evidence="1">
    <name type="scientific">Timema californicum</name>
    <name type="common">California timema</name>
    <name type="synonym">Walking stick</name>
    <dbReference type="NCBI Taxonomy" id="61474"/>
    <lineage>
        <taxon>Eukaryota</taxon>
        <taxon>Metazoa</taxon>
        <taxon>Ecdysozoa</taxon>
        <taxon>Arthropoda</taxon>
        <taxon>Hexapoda</taxon>
        <taxon>Insecta</taxon>
        <taxon>Pterygota</taxon>
        <taxon>Neoptera</taxon>
        <taxon>Polyneoptera</taxon>
        <taxon>Phasmatodea</taxon>
        <taxon>Timematodea</taxon>
        <taxon>Timematoidea</taxon>
        <taxon>Timematidae</taxon>
        <taxon>Timema</taxon>
    </lineage>
</organism>
<evidence type="ECO:0000313" key="1">
    <source>
        <dbReference type="EMBL" id="CAD7574948.1"/>
    </source>
</evidence>
<dbReference type="AlphaFoldDB" id="A0A7R9P9B7"/>